<name>A0A9W8CY25_9FUNG</name>
<comment type="subcellular location">
    <subcellularLocation>
        <location evidence="1">Nucleus</location>
    </subcellularLocation>
</comment>
<keyword evidence="4" id="KW-0539">Nucleus</keyword>
<dbReference type="OrthoDB" id="74910at2759"/>
<evidence type="ECO:0000313" key="6">
    <source>
        <dbReference type="Proteomes" id="UP001143981"/>
    </source>
</evidence>
<gene>
    <name evidence="5" type="ORF">LPJ61_004018</name>
</gene>
<proteinExistence type="inferred from homology"/>
<dbReference type="GO" id="GO:0030688">
    <property type="term" value="C:preribosome, small subunit precursor"/>
    <property type="evidence" value="ECO:0007669"/>
    <property type="project" value="InterPro"/>
</dbReference>
<dbReference type="InterPro" id="IPR010301">
    <property type="entry name" value="RRP1"/>
</dbReference>
<dbReference type="PANTHER" id="PTHR13026">
    <property type="entry name" value="NNP-1 PROTEIN NOVEL NUCLEAR PROTEIN 1 NOP52"/>
    <property type="match status" value="1"/>
</dbReference>
<comment type="similarity">
    <text evidence="2">Belongs to the RRP1 family.</text>
</comment>
<evidence type="ECO:0000256" key="4">
    <source>
        <dbReference type="ARBA" id="ARBA00023242"/>
    </source>
</evidence>
<evidence type="ECO:0000256" key="1">
    <source>
        <dbReference type="ARBA" id="ARBA00004123"/>
    </source>
</evidence>
<evidence type="ECO:0000256" key="3">
    <source>
        <dbReference type="ARBA" id="ARBA00022552"/>
    </source>
</evidence>
<comment type="caution">
    <text evidence="5">The sequence shown here is derived from an EMBL/GenBank/DDBJ whole genome shotgun (WGS) entry which is preliminary data.</text>
</comment>
<dbReference type="EMBL" id="JANBOI010000807">
    <property type="protein sequence ID" value="KAJ1728472.1"/>
    <property type="molecule type" value="Genomic_DNA"/>
</dbReference>
<evidence type="ECO:0008006" key="7">
    <source>
        <dbReference type="Google" id="ProtNLM"/>
    </source>
</evidence>
<keyword evidence="6" id="KW-1185">Reference proteome</keyword>
<dbReference type="PANTHER" id="PTHR13026:SF0">
    <property type="entry name" value="RIBOSOMAL RNA PROCESSING 1B"/>
    <property type="match status" value="1"/>
</dbReference>
<dbReference type="Proteomes" id="UP001143981">
    <property type="component" value="Unassembled WGS sequence"/>
</dbReference>
<dbReference type="GO" id="GO:0006364">
    <property type="term" value="P:rRNA processing"/>
    <property type="evidence" value="ECO:0007669"/>
    <property type="project" value="UniProtKB-KW"/>
</dbReference>
<evidence type="ECO:0000313" key="5">
    <source>
        <dbReference type="EMBL" id="KAJ1728472.1"/>
    </source>
</evidence>
<feature type="non-terminal residue" evidence="5">
    <location>
        <position position="222"/>
    </location>
</feature>
<accession>A0A9W8CY25</accession>
<dbReference type="GO" id="GO:0005634">
    <property type="term" value="C:nucleus"/>
    <property type="evidence" value="ECO:0007669"/>
    <property type="project" value="UniProtKB-SubCell"/>
</dbReference>
<dbReference type="Pfam" id="PF05997">
    <property type="entry name" value="Nop52"/>
    <property type="match status" value="1"/>
</dbReference>
<keyword evidence="3" id="KW-0698">rRNA processing</keyword>
<organism evidence="5 6">
    <name type="scientific">Coemansia biformis</name>
    <dbReference type="NCBI Taxonomy" id="1286918"/>
    <lineage>
        <taxon>Eukaryota</taxon>
        <taxon>Fungi</taxon>
        <taxon>Fungi incertae sedis</taxon>
        <taxon>Zoopagomycota</taxon>
        <taxon>Kickxellomycotina</taxon>
        <taxon>Kickxellomycetes</taxon>
        <taxon>Kickxellales</taxon>
        <taxon>Kickxellaceae</taxon>
        <taxon>Coemansia</taxon>
    </lineage>
</organism>
<evidence type="ECO:0000256" key="2">
    <source>
        <dbReference type="ARBA" id="ARBA00006374"/>
    </source>
</evidence>
<reference evidence="5" key="1">
    <citation type="submission" date="2022-07" db="EMBL/GenBank/DDBJ databases">
        <title>Phylogenomic reconstructions and comparative analyses of Kickxellomycotina fungi.</title>
        <authorList>
            <person name="Reynolds N.K."/>
            <person name="Stajich J.E."/>
            <person name="Barry K."/>
            <person name="Grigoriev I.V."/>
            <person name="Crous P."/>
            <person name="Smith M.E."/>
        </authorList>
    </citation>
    <scope>NUCLEOTIDE SEQUENCE</scope>
    <source>
        <strain evidence="5">BCRC 34381</strain>
    </source>
</reference>
<dbReference type="AlphaFoldDB" id="A0A9W8CY25"/>
<sequence>MVEPSEKGLALGKRLAHVDKDVRDQAVADIQQLLSQDEEFTYMEMMRHWKALFYCFWLSDKPLVQQELSWSLAGLVLECKAGNRATFVRAFWDTLCREWFEVDKHRVDKYLLLARRMVFFTFQSMRQNEWDQALVRDYIDVYQQLPISPREPRVPNSIRSHVADVYLDELVRLAGDRDQQGDVPQNTAARIPVATLVEPFMRLIATTTIRHMPQIIQESVFE</sequence>
<protein>
    <recommendedName>
        <fullName evidence="7">Nop52-domain-containing protein</fullName>
    </recommendedName>
</protein>